<proteinExistence type="predicted"/>
<sequence>MTVHDRERYQRYASRFADVLIRHDGRLLAADEQVDVVEGRWDHDKSIIMSFKDRAAFDTWAHSPEYQEISKDRVAATDGVVLVASGVG</sequence>
<dbReference type="SUPFAM" id="SSF54909">
    <property type="entry name" value="Dimeric alpha+beta barrel"/>
    <property type="match status" value="1"/>
</dbReference>
<dbReference type="AlphaFoldDB" id="A0A6H9UN72"/>
<dbReference type="Pfam" id="PF07045">
    <property type="entry name" value="DUF1330"/>
    <property type="match status" value="1"/>
</dbReference>
<dbReference type="Gene3D" id="3.30.70.100">
    <property type="match status" value="1"/>
</dbReference>
<dbReference type="InterPro" id="IPR011008">
    <property type="entry name" value="Dimeric_a/b-barrel"/>
</dbReference>
<gene>
    <name evidence="2" type="ORF">F7R91_39750</name>
</gene>
<evidence type="ECO:0000313" key="2">
    <source>
        <dbReference type="EMBL" id="KAB1139485.1"/>
    </source>
</evidence>
<name>A0A6H9UN72_9ACTN</name>
<keyword evidence="3" id="KW-1185">Reference proteome</keyword>
<accession>A0A6H9UN72</accession>
<dbReference type="Proteomes" id="UP000442707">
    <property type="component" value="Unassembled WGS sequence"/>
</dbReference>
<reference evidence="2 3" key="1">
    <citation type="submission" date="2019-09" db="EMBL/GenBank/DDBJ databases">
        <title>Screening of Novel Bioactive Compounds from Soil-Associated.</title>
        <authorList>
            <person name="Zhao S."/>
        </authorList>
    </citation>
    <scope>NUCLEOTIDE SEQUENCE [LARGE SCALE GENOMIC DNA]</scope>
    <source>
        <strain evidence="2 3">HIT-DPA4</strain>
    </source>
</reference>
<dbReference type="EMBL" id="VZRB01000060">
    <property type="protein sequence ID" value="KAB1139485.1"/>
    <property type="molecule type" value="Genomic_DNA"/>
</dbReference>
<protein>
    <submittedName>
        <fullName evidence="2">DUF1330 domain-containing protein</fullName>
    </submittedName>
</protein>
<dbReference type="InterPro" id="IPR010753">
    <property type="entry name" value="DUF1330"/>
</dbReference>
<evidence type="ECO:0000313" key="3">
    <source>
        <dbReference type="Proteomes" id="UP000442707"/>
    </source>
</evidence>
<evidence type="ECO:0000259" key="1">
    <source>
        <dbReference type="Pfam" id="PF07045"/>
    </source>
</evidence>
<comment type="caution">
    <text evidence="2">The sequence shown here is derived from an EMBL/GenBank/DDBJ whole genome shotgun (WGS) entry which is preliminary data.</text>
</comment>
<dbReference type="PANTHER" id="PTHR41521">
    <property type="match status" value="1"/>
</dbReference>
<dbReference type="PANTHER" id="PTHR41521:SF4">
    <property type="entry name" value="BLR0684 PROTEIN"/>
    <property type="match status" value="1"/>
</dbReference>
<organism evidence="2 3">
    <name type="scientific">Streptomyces luteolifulvus</name>
    <dbReference type="NCBI Taxonomy" id="2615112"/>
    <lineage>
        <taxon>Bacteria</taxon>
        <taxon>Bacillati</taxon>
        <taxon>Actinomycetota</taxon>
        <taxon>Actinomycetes</taxon>
        <taxon>Kitasatosporales</taxon>
        <taxon>Streptomycetaceae</taxon>
        <taxon>Streptomyces</taxon>
    </lineage>
</organism>
<feature type="domain" description="DUF1330" evidence="1">
    <location>
        <begin position="2"/>
        <end position="87"/>
    </location>
</feature>